<protein>
    <submittedName>
        <fullName evidence="7">RNA polymerase sigma factor, sigma-70 family protein</fullName>
    </submittedName>
</protein>
<dbReference type="Proteomes" id="UP000006512">
    <property type="component" value="Unassembled WGS sequence"/>
</dbReference>
<dbReference type="Pfam" id="PF04542">
    <property type="entry name" value="Sigma70_r2"/>
    <property type="match status" value="1"/>
</dbReference>
<evidence type="ECO:0000256" key="3">
    <source>
        <dbReference type="ARBA" id="ARBA00023082"/>
    </source>
</evidence>
<keyword evidence="4" id="KW-0804">Transcription</keyword>
<dbReference type="InterPro" id="IPR036388">
    <property type="entry name" value="WH-like_DNA-bd_sf"/>
</dbReference>
<dbReference type="Gene3D" id="1.10.10.10">
    <property type="entry name" value="Winged helix-like DNA-binding domain superfamily/Winged helix DNA-binding domain"/>
    <property type="match status" value="1"/>
</dbReference>
<dbReference type="AlphaFoldDB" id="F4QMZ7"/>
<evidence type="ECO:0000256" key="4">
    <source>
        <dbReference type="ARBA" id="ARBA00023163"/>
    </source>
</evidence>
<proteinExistence type="inferred from homology"/>
<dbReference type="OrthoDB" id="7268940at2"/>
<keyword evidence="8" id="KW-1185">Reference proteome</keyword>
<evidence type="ECO:0000259" key="5">
    <source>
        <dbReference type="Pfam" id="PF04542"/>
    </source>
</evidence>
<keyword evidence="3" id="KW-0731">Sigma factor</keyword>
<dbReference type="InterPro" id="IPR039425">
    <property type="entry name" value="RNA_pol_sigma-70-like"/>
</dbReference>
<evidence type="ECO:0000256" key="2">
    <source>
        <dbReference type="ARBA" id="ARBA00023015"/>
    </source>
</evidence>
<dbReference type="PANTHER" id="PTHR43133:SF63">
    <property type="entry name" value="RNA POLYMERASE SIGMA FACTOR FECI-RELATED"/>
    <property type="match status" value="1"/>
</dbReference>
<feature type="domain" description="RNA polymerase sigma-70 region 2" evidence="5">
    <location>
        <begin position="23"/>
        <end position="84"/>
    </location>
</feature>
<dbReference type="HOGENOM" id="CLU_047691_12_2_5"/>
<dbReference type="PANTHER" id="PTHR43133">
    <property type="entry name" value="RNA POLYMERASE ECF-TYPE SIGMA FACTO"/>
    <property type="match status" value="1"/>
</dbReference>
<sequence>MTFSSGEKRQVLLAFVATQILPHEHDLRLWLRRLGVKTDELDDIVQEVYCRLLRLDRVDHISDPRSYLFRSARNIVLEQVRRNRVVSIMTVQNIDDLGIADHTPSPESCASSRAELDRVLDLIKGLPERCRNVFELRKVHGLSQAETARALSLTENVVEKETARGLSLILQRLGSPKPPATAKPAALVAFGSANAARTAD</sequence>
<keyword evidence="2" id="KW-0805">Transcription regulation</keyword>
<dbReference type="InterPro" id="IPR013325">
    <property type="entry name" value="RNA_pol_sigma_r2"/>
</dbReference>
<dbReference type="STRING" id="715226.ABI_30050"/>
<dbReference type="InterPro" id="IPR007627">
    <property type="entry name" value="RNA_pol_sigma70_r2"/>
</dbReference>
<dbReference type="RefSeq" id="WP_006273790.1">
    <property type="nucleotide sequence ID" value="NZ_GL883078.1"/>
</dbReference>
<dbReference type="EMBL" id="GL883078">
    <property type="protein sequence ID" value="EGF91588.1"/>
    <property type="molecule type" value="Genomic_DNA"/>
</dbReference>
<evidence type="ECO:0000259" key="6">
    <source>
        <dbReference type="Pfam" id="PF08281"/>
    </source>
</evidence>
<dbReference type="SUPFAM" id="SSF88946">
    <property type="entry name" value="Sigma2 domain of RNA polymerase sigma factors"/>
    <property type="match status" value="1"/>
</dbReference>
<feature type="domain" description="RNA polymerase sigma factor 70 region 4 type 2" evidence="6">
    <location>
        <begin position="117"/>
        <end position="166"/>
    </location>
</feature>
<dbReference type="Gene3D" id="1.10.1740.10">
    <property type="match status" value="1"/>
</dbReference>
<evidence type="ECO:0000313" key="8">
    <source>
        <dbReference type="Proteomes" id="UP000006512"/>
    </source>
</evidence>
<dbReference type="eggNOG" id="COG1595">
    <property type="taxonomic scope" value="Bacteria"/>
</dbReference>
<evidence type="ECO:0000313" key="7">
    <source>
        <dbReference type="EMBL" id="EGF91588.1"/>
    </source>
</evidence>
<dbReference type="InterPro" id="IPR013324">
    <property type="entry name" value="RNA_pol_sigma_r3/r4-like"/>
</dbReference>
<accession>F4QMZ7</accession>
<reference evidence="8" key="1">
    <citation type="submission" date="2011-03" db="EMBL/GenBank/DDBJ databases">
        <title>Draft genome sequence of Brevundimonas diminuta.</title>
        <authorList>
            <person name="Brown P.J.B."/>
            <person name="Buechlein A."/>
            <person name="Hemmerich C."/>
            <person name="Brun Y.V."/>
        </authorList>
    </citation>
    <scope>NUCLEOTIDE SEQUENCE [LARGE SCALE GENOMIC DNA]</scope>
    <source>
        <strain evidence="8">C19</strain>
    </source>
</reference>
<dbReference type="GO" id="GO:0016987">
    <property type="term" value="F:sigma factor activity"/>
    <property type="evidence" value="ECO:0007669"/>
    <property type="project" value="UniProtKB-KW"/>
</dbReference>
<dbReference type="InterPro" id="IPR014284">
    <property type="entry name" value="RNA_pol_sigma-70_dom"/>
</dbReference>
<evidence type="ECO:0000256" key="1">
    <source>
        <dbReference type="ARBA" id="ARBA00010641"/>
    </source>
</evidence>
<dbReference type="Pfam" id="PF08281">
    <property type="entry name" value="Sigma70_r4_2"/>
    <property type="match status" value="1"/>
</dbReference>
<gene>
    <name evidence="7" type="ORF">ABI_30050</name>
</gene>
<dbReference type="GO" id="GO:0003677">
    <property type="term" value="F:DNA binding"/>
    <property type="evidence" value="ECO:0007669"/>
    <property type="project" value="InterPro"/>
</dbReference>
<organism evidence="7 8">
    <name type="scientific">Asticcacaulis biprosthecium C19</name>
    <dbReference type="NCBI Taxonomy" id="715226"/>
    <lineage>
        <taxon>Bacteria</taxon>
        <taxon>Pseudomonadati</taxon>
        <taxon>Pseudomonadota</taxon>
        <taxon>Alphaproteobacteria</taxon>
        <taxon>Caulobacterales</taxon>
        <taxon>Caulobacteraceae</taxon>
        <taxon>Asticcacaulis</taxon>
    </lineage>
</organism>
<comment type="similarity">
    <text evidence="1">Belongs to the sigma-70 factor family. ECF subfamily.</text>
</comment>
<dbReference type="GO" id="GO:0006352">
    <property type="term" value="P:DNA-templated transcription initiation"/>
    <property type="evidence" value="ECO:0007669"/>
    <property type="project" value="InterPro"/>
</dbReference>
<dbReference type="InterPro" id="IPR013249">
    <property type="entry name" value="RNA_pol_sigma70_r4_t2"/>
</dbReference>
<dbReference type="NCBIfam" id="TIGR02937">
    <property type="entry name" value="sigma70-ECF"/>
    <property type="match status" value="1"/>
</dbReference>
<dbReference type="SUPFAM" id="SSF88659">
    <property type="entry name" value="Sigma3 and sigma4 domains of RNA polymerase sigma factors"/>
    <property type="match status" value="1"/>
</dbReference>
<name>F4QMZ7_9CAUL</name>